<dbReference type="EC" id="6.3.4.19" evidence="1"/>
<evidence type="ECO:0000259" key="8">
    <source>
        <dbReference type="Pfam" id="PF01171"/>
    </source>
</evidence>
<dbReference type="SUPFAM" id="SSF52402">
    <property type="entry name" value="Adenine nucleotide alpha hydrolases-like"/>
    <property type="match status" value="1"/>
</dbReference>
<dbReference type="InterPro" id="IPR014729">
    <property type="entry name" value="Rossmann-like_a/b/a_fold"/>
</dbReference>
<gene>
    <name evidence="9" type="ORF">UFOPK2925_00942</name>
</gene>
<dbReference type="PANTHER" id="PTHR43033">
    <property type="entry name" value="TRNA(ILE)-LYSIDINE SYNTHASE-RELATED"/>
    <property type="match status" value="1"/>
</dbReference>
<evidence type="ECO:0000256" key="7">
    <source>
        <dbReference type="SAM" id="MobiDB-lite"/>
    </source>
</evidence>
<dbReference type="EMBL" id="CAEZZU010000135">
    <property type="protein sequence ID" value="CAB4782357.1"/>
    <property type="molecule type" value="Genomic_DNA"/>
</dbReference>
<dbReference type="Pfam" id="PF01171">
    <property type="entry name" value="ATP_bind_3"/>
    <property type="match status" value="1"/>
</dbReference>
<feature type="domain" description="tRNA(Ile)-lysidine/2-thiocytidine synthase N-terminal" evidence="8">
    <location>
        <begin position="26"/>
        <end position="195"/>
    </location>
</feature>
<dbReference type="PANTHER" id="PTHR43033:SF1">
    <property type="entry name" value="TRNA(ILE)-LYSIDINE SYNTHASE-RELATED"/>
    <property type="match status" value="1"/>
</dbReference>
<dbReference type="Gene3D" id="1.20.59.20">
    <property type="match status" value="1"/>
</dbReference>
<feature type="compositionally biased region" description="Polar residues" evidence="7">
    <location>
        <begin position="310"/>
        <end position="325"/>
    </location>
</feature>
<dbReference type="InterPro" id="IPR012094">
    <property type="entry name" value="tRNA_Ile_lys_synt"/>
</dbReference>
<name>A0A6J6WJG8_9ZZZZ</name>
<comment type="catalytic activity">
    <reaction evidence="6">
        <text>cytidine(34) in tRNA(Ile2) + L-lysine + ATP = lysidine(34) in tRNA(Ile2) + AMP + diphosphate + H(+)</text>
        <dbReference type="Rhea" id="RHEA:43744"/>
        <dbReference type="Rhea" id="RHEA-COMP:10625"/>
        <dbReference type="Rhea" id="RHEA-COMP:10670"/>
        <dbReference type="ChEBI" id="CHEBI:15378"/>
        <dbReference type="ChEBI" id="CHEBI:30616"/>
        <dbReference type="ChEBI" id="CHEBI:32551"/>
        <dbReference type="ChEBI" id="CHEBI:33019"/>
        <dbReference type="ChEBI" id="CHEBI:82748"/>
        <dbReference type="ChEBI" id="CHEBI:83665"/>
        <dbReference type="ChEBI" id="CHEBI:456215"/>
        <dbReference type="EC" id="6.3.4.19"/>
    </reaction>
</comment>
<accession>A0A6J6WJG8</accession>
<evidence type="ECO:0000313" key="9">
    <source>
        <dbReference type="EMBL" id="CAB4782357.1"/>
    </source>
</evidence>
<dbReference type="AlphaFoldDB" id="A0A6J6WJG8"/>
<evidence type="ECO:0000256" key="5">
    <source>
        <dbReference type="ARBA" id="ARBA00022840"/>
    </source>
</evidence>
<keyword evidence="5" id="KW-0067">ATP-binding</keyword>
<evidence type="ECO:0000256" key="6">
    <source>
        <dbReference type="ARBA" id="ARBA00048539"/>
    </source>
</evidence>
<organism evidence="9">
    <name type="scientific">freshwater metagenome</name>
    <dbReference type="NCBI Taxonomy" id="449393"/>
    <lineage>
        <taxon>unclassified sequences</taxon>
        <taxon>metagenomes</taxon>
        <taxon>ecological metagenomes</taxon>
    </lineage>
</organism>
<dbReference type="InterPro" id="IPR011063">
    <property type="entry name" value="TilS/TtcA_N"/>
</dbReference>
<reference evidence="9" key="1">
    <citation type="submission" date="2020-05" db="EMBL/GenBank/DDBJ databases">
        <authorList>
            <person name="Chiriac C."/>
            <person name="Salcher M."/>
            <person name="Ghai R."/>
            <person name="Kavagutti S V."/>
        </authorList>
    </citation>
    <scope>NUCLEOTIDE SEQUENCE</scope>
</reference>
<sequence length="325" mass="34255">MQAPPDLGDAAALRAWANTDSLESPVVVACSGGPDSLALLAIAARALLRPVAVHVDHGLRDGSDADSKVVQDAAKVLGVEWQSIVVDVGNGPNLEARARSARYSALAKARADLGATAILTGHTADDLAETVLINTLRGAGLSGLAGIPRRNGDVVRPLLDMRRDDVRAVAMALGVTPVDDPSNADEIHRRNWIRHTVMPLLSEGAGRDLVPLLARQAAVIAEDVALLDALADELLSRAGSEEPAVRILRDAPAALSRRALRRWIGPPWPSIADLARIESVVTGATRATEIEGGIRISRKEGHLRRGLSSEPVTLSNEQANSEGVQ</sequence>
<feature type="region of interest" description="Disordered" evidence="7">
    <location>
        <begin position="305"/>
        <end position="325"/>
    </location>
</feature>
<protein>
    <recommendedName>
        <fullName evidence="1">tRNA(Ile)-lysidine synthetase</fullName>
        <ecNumber evidence="1">6.3.4.19</ecNumber>
    </recommendedName>
</protein>
<dbReference type="SUPFAM" id="SSF82829">
    <property type="entry name" value="MesJ substrate recognition domain-like"/>
    <property type="match status" value="1"/>
</dbReference>
<evidence type="ECO:0000256" key="3">
    <source>
        <dbReference type="ARBA" id="ARBA00022694"/>
    </source>
</evidence>
<dbReference type="NCBIfam" id="TIGR02432">
    <property type="entry name" value="lysidine_TilS_N"/>
    <property type="match status" value="1"/>
</dbReference>
<dbReference type="GO" id="GO:0005524">
    <property type="term" value="F:ATP binding"/>
    <property type="evidence" value="ECO:0007669"/>
    <property type="project" value="UniProtKB-KW"/>
</dbReference>
<evidence type="ECO:0000256" key="4">
    <source>
        <dbReference type="ARBA" id="ARBA00022741"/>
    </source>
</evidence>
<proteinExistence type="inferred from homology"/>
<evidence type="ECO:0000256" key="1">
    <source>
        <dbReference type="ARBA" id="ARBA00013267"/>
    </source>
</evidence>
<dbReference type="CDD" id="cd01992">
    <property type="entry name" value="TilS_N"/>
    <property type="match status" value="1"/>
</dbReference>
<dbReference type="GO" id="GO:0032267">
    <property type="term" value="F:tRNA(Ile)-lysidine synthase activity"/>
    <property type="evidence" value="ECO:0007669"/>
    <property type="project" value="UniProtKB-EC"/>
</dbReference>
<dbReference type="Gene3D" id="3.40.50.620">
    <property type="entry name" value="HUPs"/>
    <property type="match status" value="1"/>
</dbReference>
<evidence type="ECO:0000256" key="2">
    <source>
        <dbReference type="ARBA" id="ARBA00022598"/>
    </source>
</evidence>
<keyword evidence="2" id="KW-0436">Ligase</keyword>
<dbReference type="HAMAP" id="MF_01161">
    <property type="entry name" value="tRNA_Ile_lys_synt"/>
    <property type="match status" value="1"/>
</dbReference>
<keyword evidence="4" id="KW-0547">Nucleotide-binding</keyword>
<dbReference type="GO" id="GO:0008033">
    <property type="term" value="P:tRNA processing"/>
    <property type="evidence" value="ECO:0007669"/>
    <property type="project" value="UniProtKB-KW"/>
</dbReference>
<keyword evidence="3" id="KW-0819">tRNA processing</keyword>
<dbReference type="InterPro" id="IPR012795">
    <property type="entry name" value="tRNA_Ile_lys_synt_N"/>
</dbReference>